<dbReference type="InterPro" id="IPR038695">
    <property type="entry name" value="Saro_0823-like_sf"/>
</dbReference>
<gene>
    <name evidence="1" type="ORF">Q5H91_00160</name>
</gene>
<protein>
    <submittedName>
        <fullName evidence="1">DUF192 domain-containing protein</fullName>
    </submittedName>
</protein>
<sequence>MLPGCGRGDDAQQAAAVRVVPVTVEGPGGRHVFRAEVARTAAEQERGLMYRTGLAPDFGMLFAPYPPDGGAPKLASFWMRNTPSPLDILFIRADGTIARIAENAIPFSDAPILSGEPVAAVLEVPGGRTAELGIGEGDRVRWAKGAVAGDAAPR</sequence>
<evidence type="ECO:0000313" key="1">
    <source>
        <dbReference type="EMBL" id="MDP1025614.1"/>
    </source>
</evidence>
<proteinExistence type="predicted"/>
<keyword evidence="2" id="KW-1185">Reference proteome</keyword>
<comment type="caution">
    <text evidence="1">The sequence shown here is derived from an EMBL/GenBank/DDBJ whole genome shotgun (WGS) entry which is preliminary data.</text>
</comment>
<dbReference type="Pfam" id="PF02643">
    <property type="entry name" value="DUF192"/>
    <property type="match status" value="1"/>
</dbReference>
<dbReference type="RefSeq" id="WP_305172323.1">
    <property type="nucleotide sequence ID" value="NZ_JAUUDS010000001.1"/>
</dbReference>
<evidence type="ECO:0000313" key="2">
    <source>
        <dbReference type="Proteomes" id="UP001230685"/>
    </source>
</evidence>
<dbReference type="PANTHER" id="PTHR37953:SF1">
    <property type="entry name" value="UPF0127 PROTEIN MJ1496"/>
    <property type="match status" value="1"/>
</dbReference>
<dbReference type="Proteomes" id="UP001230685">
    <property type="component" value="Unassembled WGS sequence"/>
</dbReference>
<dbReference type="PANTHER" id="PTHR37953">
    <property type="entry name" value="UPF0127 PROTEIN MJ1496"/>
    <property type="match status" value="1"/>
</dbReference>
<name>A0ABT9EF69_9SPHN</name>
<dbReference type="Gene3D" id="2.60.120.1140">
    <property type="entry name" value="Protein of unknown function DUF192"/>
    <property type="match status" value="1"/>
</dbReference>
<dbReference type="EMBL" id="JAUUDS010000001">
    <property type="protein sequence ID" value="MDP1025614.1"/>
    <property type="molecule type" value="Genomic_DNA"/>
</dbReference>
<accession>A0ABT9EF69</accession>
<organism evidence="1 2">
    <name type="scientific">Sphingomonas aurea</name>
    <dbReference type="NCBI Taxonomy" id="3063994"/>
    <lineage>
        <taxon>Bacteria</taxon>
        <taxon>Pseudomonadati</taxon>
        <taxon>Pseudomonadota</taxon>
        <taxon>Alphaproteobacteria</taxon>
        <taxon>Sphingomonadales</taxon>
        <taxon>Sphingomonadaceae</taxon>
        <taxon>Sphingomonas</taxon>
    </lineage>
</organism>
<reference evidence="1 2" key="1">
    <citation type="submission" date="2023-07" db="EMBL/GenBank/DDBJ databases">
        <authorList>
            <person name="Kim M.K."/>
        </authorList>
    </citation>
    <scope>NUCLEOTIDE SEQUENCE [LARGE SCALE GENOMIC DNA]</scope>
    <source>
        <strain evidence="1 2">KR1UV-12</strain>
    </source>
</reference>
<dbReference type="InterPro" id="IPR003795">
    <property type="entry name" value="DUF192"/>
</dbReference>